<accession>A0ABU7AQP7</accession>
<feature type="region of interest" description="Disordered" evidence="1">
    <location>
        <begin position="1"/>
        <end position="33"/>
    </location>
</feature>
<dbReference type="Proteomes" id="UP001345963">
    <property type="component" value="Unassembled WGS sequence"/>
</dbReference>
<organism evidence="2 3">
    <name type="scientific">Ataeniobius toweri</name>
    <dbReference type="NCBI Taxonomy" id="208326"/>
    <lineage>
        <taxon>Eukaryota</taxon>
        <taxon>Metazoa</taxon>
        <taxon>Chordata</taxon>
        <taxon>Craniata</taxon>
        <taxon>Vertebrata</taxon>
        <taxon>Euteleostomi</taxon>
        <taxon>Actinopterygii</taxon>
        <taxon>Neopterygii</taxon>
        <taxon>Teleostei</taxon>
        <taxon>Neoteleostei</taxon>
        <taxon>Acanthomorphata</taxon>
        <taxon>Ovalentaria</taxon>
        <taxon>Atherinomorphae</taxon>
        <taxon>Cyprinodontiformes</taxon>
        <taxon>Goodeidae</taxon>
        <taxon>Ataeniobius</taxon>
    </lineage>
</organism>
<sequence length="128" mass="14619">MLYHTEVDSSDFLKSSKRPQQKIMHPGNKNSGSKETICMQEPYKSTYTCATFLVLKDTCTQYKSRMYIQITFSLIKRLLPCVGRKKKTQPAAGLQKYSLSLNSDAEILESWVCKLLCCEMTSTSPMEQ</sequence>
<keyword evidence="3" id="KW-1185">Reference proteome</keyword>
<comment type="caution">
    <text evidence="2">The sequence shown here is derived from an EMBL/GenBank/DDBJ whole genome shotgun (WGS) entry which is preliminary data.</text>
</comment>
<proteinExistence type="predicted"/>
<evidence type="ECO:0000313" key="2">
    <source>
        <dbReference type="EMBL" id="MED6240218.1"/>
    </source>
</evidence>
<name>A0ABU7AQP7_9TELE</name>
<reference evidence="2 3" key="1">
    <citation type="submission" date="2021-07" db="EMBL/GenBank/DDBJ databases">
        <authorList>
            <person name="Palmer J.M."/>
        </authorList>
    </citation>
    <scope>NUCLEOTIDE SEQUENCE [LARGE SCALE GENOMIC DNA]</scope>
    <source>
        <strain evidence="2 3">AT_MEX2019</strain>
        <tissue evidence="2">Muscle</tissue>
    </source>
</reference>
<evidence type="ECO:0000256" key="1">
    <source>
        <dbReference type="SAM" id="MobiDB-lite"/>
    </source>
</evidence>
<protein>
    <submittedName>
        <fullName evidence="2">Uncharacterized protein</fullName>
    </submittedName>
</protein>
<gene>
    <name evidence="2" type="ORF">ATANTOWER_017711</name>
</gene>
<dbReference type="EMBL" id="JAHUTI010023331">
    <property type="protein sequence ID" value="MED6240218.1"/>
    <property type="molecule type" value="Genomic_DNA"/>
</dbReference>
<evidence type="ECO:0000313" key="3">
    <source>
        <dbReference type="Proteomes" id="UP001345963"/>
    </source>
</evidence>